<gene>
    <name evidence="3" type="ORF">F6X51_25335</name>
</gene>
<keyword evidence="2" id="KW-0732">Signal</keyword>
<evidence type="ECO:0008006" key="5">
    <source>
        <dbReference type="Google" id="ProtNLM"/>
    </source>
</evidence>
<evidence type="ECO:0000313" key="4">
    <source>
        <dbReference type="Proteomes" id="UP000441523"/>
    </source>
</evidence>
<evidence type="ECO:0000313" key="3">
    <source>
        <dbReference type="EMBL" id="KAB1069482.1"/>
    </source>
</evidence>
<keyword evidence="4" id="KW-1185">Reference proteome</keyword>
<protein>
    <recommendedName>
        <fullName evidence="5">Porin</fullName>
    </recommendedName>
</protein>
<organism evidence="3 4">
    <name type="scientific">Methylobacterium planeticum</name>
    <dbReference type="NCBI Taxonomy" id="2615211"/>
    <lineage>
        <taxon>Bacteria</taxon>
        <taxon>Pseudomonadati</taxon>
        <taxon>Pseudomonadota</taxon>
        <taxon>Alphaproteobacteria</taxon>
        <taxon>Hyphomicrobiales</taxon>
        <taxon>Methylobacteriaceae</taxon>
        <taxon>Methylobacterium</taxon>
    </lineage>
</organism>
<feature type="signal peptide" evidence="2">
    <location>
        <begin position="1"/>
        <end position="29"/>
    </location>
</feature>
<evidence type="ECO:0000256" key="1">
    <source>
        <dbReference type="SAM" id="MobiDB-lite"/>
    </source>
</evidence>
<dbReference type="AlphaFoldDB" id="A0A6N6MGS3"/>
<dbReference type="RefSeq" id="WP_150966646.1">
    <property type="nucleotide sequence ID" value="NZ_VZZJ01000039.1"/>
</dbReference>
<dbReference type="Proteomes" id="UP000441523">
    <property type="component" value="Unassembled WGS sequence"/>
</dbReference>
<dbReference type="EMBL" id="VZZJ01000039">
    <property type="protein sequence ID" value="KAB1069482.1"/>
    <property type="molecule type" value="Genomic_DNA"/>
</dbReference>
<reference evidence="3 4" key="1">
    <citation type="submission" date="2019-09" db="EMBL/GenBank/DDBJ databases">
        <title>YIM 132548 draft genome.</title>
        <authorList>
            <person name="Jiang L."/>
        </authorList>
    </citation>
    <scope>NUCLEOTIDE SEQUENCE [LARGE SCALE GENOMIC DNA]</scope>
    <source>
        <strain evidence="3 4">YIM 132548</strain>
    </source>
</reference>
<feature type="region of interest" description="Disordered" evidence="1">
    <location>
        <begin position="55"/>
        <end position="76"/>
    </location>
</feature>
<feature type="compositionally biased region" description="Low complexity" evidence="1">
    <location>
        <begin position="58"/>
        <end position="76"/>
    </location>
</feature>
<proteinExistence type="predicted"/>
<evidence type="ECO:0000256" key="2">
    <source>
        <dbReference type="SAM" id="SignalP"/>
    </source>
</evidence>
<accession>A0A6N6MGS3</accession>
<feature type="chain" id="PRO_5027032500" description="Porin" evidence="2">
    <location>
        <begin position="30"/>
        <end position="76"/>
    </location>
</feature>
<sequence length="76" mass="8105">MPHHTKTSVVATLTVAGLMALVTTPEATAQERITLETIGAVRMARFEEVRGANRELRPAQAAPARVPAAGRTTKAR</sequence>
<name>A0A6N6MGS3_9HYPH</name>
<comment type="caution">
    <text evidence="3">The sequence shown here is derived from an EMBL/GenBank/DDBJ whole genome shotgun (WGS) entry which is preliminary data.</text>
</comment>